<dbReference type="RefSeq" id="WP_147307336.1">
    <property type="nucleotide sequence ID" value="NZ_CP035286.1"/>
</dbReference>
<proteinExistence type="predicted"/>
<dbReference type="AlphaFoldDB" id="A0AAQ0KJG0"/>
<reference evidence="1 2" key="1">
    <citation type="submission" date="2018-08" db="EMBL/GenBank/DDBJ databases">
        <title>Genomic Encyclopedia of Archaeal and Bacterial Type Strains, Phase II (KMG-II): from individual species to whole genera.</title>
        <authorList>
            <person name="Goeker M."/>
        </authorList>
    </citation>
    <scope>NUCLEOTIDE SEQUENCE [LARGE SCALE GENOMIC DNA]</scope>
    <source>
        <strain evidence="1 2">DSM 582</strain>
    </source>
</reference>
<sequence>MTSQTLAEARRRMTLCVPRGIAADAGARRMEPVSFSLIEFGGERLVFRLVDARGDLLDLMLNPVVAGALRDCIALHECLAERPEPSAAPHEGQAGSSMSRS</sequence>
<evidence type="ECO:0000313" key="2">
    <source>
        <dbReference type="Proteomes" id="UP000256794"/>
    </source>
</evidence>
<organism evidence="1 2">
    <name type="scientific">Paracoccus versutus</name>
    <name type="common">Thiobacillus versutus</name>
    <dbReference type="NCBI Taxonomy" id="34007"/>
    <lineage>
        <taxon>Bacteria</taxon>
        <taxon>Pseudomonadati</taxon>
        <taxon>Pseudomonadota</taxon>
        <taxon>Alphaproteobacteria</taxon>
        <taxon>Rhodobacterales</taxon>
        <taxon>Paracoccaceae</taxon>
        <taxon>Paracoccus</taxon>
    </lineage>
</organism>
<evidence type="ECO:0000313" key="1">
    <source>
        <dbReference type="EMBL" id="REG31205.1"/>
    </source>
</evidence>
<dbReference type="Proteomes" id="UP000256794">
    <property type="component" value="Unassembled WGS sequence"/>
</dbReference>
<keyword evidence="2" id="KW-1185">Reference proteome</keyword>
<protein>
    <submittedName>
        <fullName evidence="1">Uncharacterized protein</fullName>
    </submittedName>
</protein>
<name>A0AAQ0KJG0_PARVE</name>
<comment type="caution">
    <text evidence="1">The sequence shown here is derived from an EMBL/GenBank/DDBJ whole genome shotgun (WGS) entry which is preliminary data.</text>
</comment>
<accession>A0AAQ0KJG0</accession>
<gene>
    <name evidence="1" type="ORF">ATH84_105024</name>
</gene>
<dbReference type="EMBL" id="QUMX01000050">
    <property type="protein sequence ID" value="REG31205.1"/>
    <property type="molecule type" value="Genomic_DNA"/>
</dbReference>